<dbReference type="eggNOG" id="COG5464">
    <property type="taxonomic scope" value="Bacteria"/>
</dbReference>
<evidence type="ECO:0000313" key="2">
    <source>
        <dbReference type="Proteomes" id="UP000010478"/>
    </source>
</evidence>
<dbReference type="Proteomes" id="UP000010478">
    <property type="component" value="Chromosome"/>
</dbReference>
<proteinExistence type="predicted"/>
<dbReference type="AlphaFoldDB" id="K9VJZ3"/>
<organism evidence="1 2">
    <name type="scientific">Phormidium nigroviride PCC 7112</name>
    <dbReference type="NCBI Taxonomy" id="179408"/>
    <lineage>
        <taxon>Bacteria</taxon>
        <taxon>Bacillati</taxon>
        <taxon>Cyanobacteriota</taxon>
        <taxon>Cyanophyceae</taxon>
        <taxon>Oscillatoriophycideae</taxon>
        <taxon>Oscillatoriales</taxon>
        <taxon>Oscillatoriaceae</taxon>
        <taxon>Phormidium</taxon>
    </lineage>
</organism>
<dbReference type="KEGG" id="oni:Osc7112_3451"/>
<accession>K9VJZ3</accession>
<dbReference type="STRING" id="179408.Osc7112_3451"/>
<protein>
    <recommendedName>
        <fullName evidence="3">Flagellar assembly protein H</fullName>
    </recommendedName>
</protein>
<dbReference type="HOGENOM" id="CLU_083876_0_0_3"/>
<keyword evidence="2" id="KW-1185">Reference proteome</keyword>
<evidence type="ECO:0000313" key="1">
    <source>
        <dbReference type="EMBL" id="AFZ07822.1"/>
    </source>
</evidence>
<gene>
    <name evidence="1" type="ORF">Osc7112_3451</name>
</gene>
<name>K9VJZ3_9CYAN</name>
<reference evidence="1 2" key="1">
    <citation type="submission" date="2012-05" db="EMBL/GenBank/DDBJ databases">
        <title>Finished chromosome of genome of Oscillatoria sp. PCC 7112.</title>
        <authorList>
            <consortium name="US DOE Joint Genome Institute"/>
            <person name="Gugger M."/>
            <person name="Coursin T."/>
            <person name="Rippka R."/>
            <person name="Tandeau De Marsac N."/>
            <person name="Huntemann M."/>
            <person name="Wei C.-L."/>
            <person name="Han J."/>
            <person name="Detter J.C."/>
            <person name="Han C."/>
            <person name="Tapia R."/>
            <person name="Davenport K."/>
            <person name="Daligault H."/>
            <person name="Erkkila T."/>
            <person name="Gu W."/>
            <person name="Munk A.C.C."/>
            <person name="Teshima H."/>
            <person name="Xu Y."/>
            <person name="Chain P."/>
            <person name="Chen A."/>
            <person name="Krypides N."/>
            <person name="Mavromatis K."/>
            <person name="Markowitz V."/>
            <person name="Szeto E."/>
            <person name="Ivanova N."/>
            <person name="Mikhailova N."/>
            <person name="Ovchinnikova G."/>
            <person name="Pagani I."/>
            <person name="Pati A."/>
            <person name="Goodwin L."/>
            <person name="Peters L."/>
            <person name="Pitluck S."/>
            <person name="Woyke T."/>
            <person name="Kerfeld C."/>
        </authorList>
    </citation>
    <scope>NUCLEOTIDE SEQUENCE [LARGE SCALE GENOMIC DNA]</scope>
    <source>
        <strain evidence="1 2">PCC 7112</strain>
    </source>
</reference>
<dbReference type="EMBL" id="CP003614">
    <property type="protein sequence ID" value="AFZ07822.1"/>
    <property type="molecule type" value="Genomic_DNA"/>
</dbReference>
<evidence type="ECO:0008006" key="3">
    <source>
        <dbReference type="Google" id="ProtNLM"/>
    </source>
</evidence>
<sequence>MLKSEKLRSGFKRLQHTFKIENRKSKIENRKSKIENRLTPTASEALLSSFNFMLPQESEGWGRGVYFLSEVWRVGLIAIHQLPNVPETMWLRILGKGKVQQGAIAELTRLPVDSPLRASTLELLYNLQANLQVNLAASTPGNQEDKELVMALVPLLQQKIDEATQQGREEGREEAQRLILQNFLQVRFGELDAQTIAFFSSVSALPVGEFTMLLVQLSTLPIAQADRQQVQTLIAENVLRKRFGQLELNTVNLIPNLLGLSPENLSLLLSQLPDLSIEELIARLENSSL</sequence>
<dbReference type="PATRIC" id="fig|179408.3.peg.4242"/>